<evidence type="ECO:0000256" key="5">
    <source>
        <dbReference type="ARBA" id="ARBA00023136"/>
    </source>
</evidence>
<dbReference type="RefSeq" id="WP_104022114.1">
    <property type="nucleotide sequence ID" value="NZ_CP007128.1"/>
</dbReference>
<organism evidence="10 11">
    <name type="scientific">Gemmatirosa kalamazoonensis</name>
    <dbReference type="NCBI Taxonomy" id="861299"/>
    <lineage>
        <taxon>Bacteria</taxon>
        <taxon>Pseudomonadati</taxon>
        <taxon>Gemmatimonadota</taxon>
        <taxon>Gemmatimonadia</taxon>
        <taxon>Gemmatimonadales</taxon>
        <taxon>Gemmatimonadaceae</taxon>
        <taxon>Gemmatirosa</taxon>
    </lineage>
</organism>
<dbReference type="eggNOG" id="COG0577">
    <property type="taxonomic scope" value="Bacteria"/>
</dbReference>
<feature type="transmembrane region" description="Helical" evidence="7">
    <location>
        <begin position="269"/>
        <end position="293"/>
    </location>
</feature>
<reference evidence="10 11" key="1">
    <citation type="journal article" date="2014" name="Genome Announc.">
        <title>Genome Sequence and Methylome of Soil Bacterium Gemmatirosa kalamazoonensis KBS708T, a Member of the Rarely Cultivated Gemmatimonadetes Phylum.</title>
        <authorList>
            <person name="Debruyn J.M."/>
            <person name="Radosevich M."/>
            <person name="Wommack K.E."/>
            <person name="Polson S.W."/>
            <person name="Hauser L.J."/>
            <person name="Fawaz M.N."/>
            <person name="Korlach J."/>
            <person name="Tsai Y.C."/>
        </authorList>
    </citation>
    <scope>NUCLEOTIDE SEQUENCE [LARGE SCALE GENOMIC DNA]</scope>
    <source>
        <strain evidence="10 11">KBS708</strain>
    </source>
</reference>
<feature type="transmembrane region" description="Helical" evidence="7">
    <location>
        <begin position="668"/>
        <end position="696"/>
    </location>
</feature>
<accession>W0RBJ4</accession>
<dbReference type="InterPro" id="IPR025857">
    <property type="entry name" value="MacB_PCD"/>
</dbReference>
<feature type="transmembrane region" description="Helical" evidence="7">
    <location>
        <begin position="21"/>
        <end position="45"/>
    </location>
</feature>
<dbReference type="InterPro" id="IPR017800">
    <property type="entry name" value="ADOP"/>
</dbReference>
<evidence type="ECO:0000256" key="4">
    <source>
        <dbReference type="ARBA" id="ARBA00022989"/>
    </source>
</evidence>
<feature type="domain" description="MacB-like periplasmic core" evidence="9">
    <location>
        <begin position="417"/>
        <end position="630"/>
    </location>
</feature>
<feature type="domain" description="MacB-like periplasmic core" evidence="9">
    <location>
        <begin position="20"/>
        <end position="232"/>
    </location>
</feature>
<dbReference type="PANTHER" id="PTHR30572">
    <property type="entry name" value="MEMBRANE COMPONENT OF TRANSPORTER-RELATED"/>
    <property type="match status" value="1"/>
</dbReference>
<proteinExistence type="inferred from homology"/>
<dbReference type="EMBL" id="CP007128">
    <property type="protein sequence ID" value="AHG87822.1"/>
    <property type="molecule type" value="Genomic_DNA"/>
</dbReference>
<feature type="transmembrane region" description="Helical" evidence="7">
    <location>
        <begin position="758"/>
        <end position="778"/>
    </location>
</feature>
<protein>
    <submittedName>
        <fullName evidence="10">Permease</fullName>
    </submittedName>
</protein>
<keyword evidence="3 7" id="KW-0812">Transmembrane</keyword>
<gene>
    <name evidence="10" type="ORF">J421_0285</name>
</gene>
<dbReference type="InParanoid" id="W0RBJ4"/>
<dbReference type="PANTHER" id="PTHR30572:SF4">
    <property type="entry name" value="ABC TRANSPORTER PERMEASE YTRF"/>
    <property type="match status" value="1"/>
</dbReference>
<dbReference type="OrthoDB" id="5749226at2"/>
<evidence type="ECO:0000313" key="10">
    <source>
        <dbReference type="EMBL" id="AHG87822.1"/>
    </source>
</evidence>
<comment type="similarity">
    <text evidence="6">Belongs to the ABC-4 integral membrane protein family.</text>
</comment>
<keyword evidence="5 7" id="KW-0472">Membrane</keyword>
<evidence type="ECO:0000313" key="11">
    <source>
        <dbReference type="Proteomes" id="UP000019151"/>
    </source>
</evidence>
<keyword evidence="4 7" id="KW-1133">Transmembrane helix</keyword>
<comment type="subcellular location">
    <subcellularLocation>
        <location evidence="1">Cell membrane</location>
        <topology evidence="1">Multi-pass membrane protein</topology>
    </subcellularLocation>
</comment>
<evidence type="ECO:0000256" key="3">
    <source>
        <dbReference type="ARBA" id="ARBA00022692"/>
    </source>
</evidence>
<dbReference type="KEGG" id="gba:J421_0285"/>
<feature type="transmembrane region" description="Helical" evidence="7">
    <location>
        <begin position="411"/>
        <end position="430"/>
    </location>
</feature>
<dbReference type="InterPro" id="IPR003838">
    <property type="entry name" value="ABC3_permease_C"/>
</dbReference>
<evidence type="ECO:0000256" key="2">
    <source>
        <dbReference type="ARBA" id="ARBA00022475"/>
    </source>
</evidence>
<dbReference type="AlphaFoldDB" id="W0RBJ4"/>
<dbReference type="NCBIfam" id="TIGR03434">
    <property type="entry name" value="ADOP"/>
    <property type="match status" value="1"/>
</dbReference>
<evidence type="ECO:0000256" key="7">
    <source>
        <dbReference type="SAM" id="Phobius"/>
    </source>
</evidence>
<feature type="transmembrane region" description="Helical" evidence="7">
    <location>
        <begin position="725"/>
        <end position="746"/>
    </location>
</feature>
<evidence type="ECO:0000259" key="8">
    <source>
        <dbReference type="Pfam" id="PF02687"/>
    </source>
</evidence>
<evidence type="ECO:0000256" key="1">
    <source>
        <dbReference type="ARBA" id="ARBA00004651"/>
    </source>
</evidence>
<feature type="domain" description="ABC3 transporter permease C-terminal" evidence="8">
    <location>
        <begin position="675"/>
        <end position="788"/>
    </location>
</feature>
<dbReference type="GO" id="GO:0022857">
    <property type="term" value="F:transmembrane transporter activity"/>
    <property type="evidence" value="ECO:0007669"/>
    <property type="project" value="TreeGrafter"/>
</dbReference>
<keyword evidence="2" id="KW-1003">Cell membrane</keyword>
<dbReference type="STRING" id="861299.J421_0285"/>
<dbReference type="HOGENOM" id="CLU_009433_1_0_0"/>
<feature type="transmembrane region" description="Helical" evidence="7">
    <location>
        <begin position="314"/>
        <end position="339"/>
    </location>
</feature>
<keyword evidence="11" id="KW-1185">Reference proteome</keyword>
<dbReference type="Proteomes" id="UP000019151">
    <property type="component" value="Chromosome"/>
</dbReference>
<name>W0RBJ4_9BACT</name>
<dbReference type="GO" id="GO:0005886">
    <property type="term" value="C:plasma membrane"/>
    <property type="evidence" value="ECO:0007669"/>
    <property type="project" value="UniProtKB-SubCell"/>
</dbReference>
<dbReference type="InterPro" id="IPR050250">
    <property type="entry name" value="Macrolide_Exporter_MacB"/>
</dbReference>
<evidence type="ECO:0000256" key="6">
    <source>
        <dbReference type="ARBA" id="ARBA00038076"/>
    </source>
</evidence>
<dbReference type="Pfam" id="PF12704">
    <property type="entry name" value="MacB_PCD"/>
    <property type="match status" value="2"/>
</dbReference>
<dbReference type="PATRIC" id="fig|861299.3.peg.290"/>
<feature type="domain" description="ABC3 transporter permease C-terminal" evidence="8">
    <location>
        <begin position="275"/>
        <end position="390"/>
    </location>
</feature>
<evidence type="ECO:0000259" key="9">
    <source>
        <dbReference type="Pfam" id="PF12704"/>
    </source>
</evidence>
<feature type="transmembrane region" description="Helical" evidence="7">
    <location>
        <begin position="364"/>
        <end position="385"/>
    </location>
</feature>
<dbReference type="Pfam" id="PF02687">
    <property type="entry name" value="FtsX"/>
    <property type="match status" value="2"/>
</dbReference>
<sequence length="795" mass="83146">MLTDLRHAARAAVRSPSSSGVVVLCLTLGLAVTTTMFGIVNALLLRPLPYADPGRLVVVRERRAEAPGGVRGSLSLPDFADYRGAARAFVGFAAYQGRGYNVQTASGAAYVEGTAVSASLFAVLGVRPLLGRGFVAEEERPGQGRVAIVSFDTWQRLFDGDRAVVGRRVLVNGEPYTVVGVMPEGFAFPSTEGLWTPLTLDPTRDVRGDHAVTGVARLRAGVSLEAARTELDVVARRLEAQYPTTNAGWRPTVRTMRDDMMSEMRPALAIFQAATLLVLLIACANAANVVVARGASRERELAMRAALGAHRGRLLSLVLCESTLLALAAGAIGLLLASWGLRGFLAAIPVEQPAWMDFSTDRRVFAYALGAALLAGLVAGLPAALRASRQALGVAGARSAGGVQQTRTRGALVVAQLALSLVLVIGASLLGRSIAALQRVDPGFDTRGLLTLRVVFAGGGYEIGGARDDAVARTVERLASLPGVRAAAAATQVPMRGADVTRVDVDGMALREDDGRREVTWNAVTPGWFRALGVPVLAGRDFTAVESRDTTVVIVSSAMARSLWPGRSALGGRVHLGPRGRGKWATVVGVVGDVQQWGLNEPPTVELYLPFGAEPPGIATFVVRSTAPTVTLAPAMRAALRGAAPGIAPVDVTPMETVIRDTHWQPKVFSALFGAFGIAALVLAAAGVYGLTAYAVSQRSREIGVRVALGARGGQVVRLVARRGLALTGIGLAVGIALALAVSQVMRRVLFGVTPTDPVAFVAAPLLLALVALAASVVPARRAARVDPAEVLRNE</sequence>